<gene>
    <name evidence="1" type="ORF">KY5_1726</name>
</gene>
<dbReference type="KEGG" id="sfk:KY5_1726"/>
<organism evidence="1 2">
    <name type="scientific">Streptomyces formicae</name>
    <dbReference type="NCBI Taxonomy" id="1616117"/>
    <lineage>
        <taxon>Bacteria</taxon>
        <taxon>Bacillati</taxon>
        <taxon>Actinomycetota</taxon>
        <taxon>Actinomycetes</taxon>
        <taxon>Kitasatosporales</taxon>
        <taxon>Streptomycetaceae</taxon>
        <taxon>Streptomyces</taxon>
    </lineage>
</organism>
<protein>
    <recommendedName>
        <fullName evidence="3">Acetone carboxylase</fullName>
    </recommendedName>
</protein>
<sequence>MTYFVRAPHPPSERQTDAGQLPPWLLGVALFHGQLTTTAKHLDATVSDETPICSAKGCRVAAVWVLAWNNPKIHTPERRKTWLACEEHREHLSQFLGVRGMLKDVVTLPEWESRDSGSAADH</sequence>
<evidence type="ECO:0008006" key="3">
    <source>
        <dbReference type="Google" id="ProtNLM"/>
    </source>
</evidence>
<evidence type="ECO:0000313" key="1">
    <source>
        <dbReference type="EMBL" id="ATL26744.1"/>
    </source>
</evidence>
<dbReference type="Proteomes" id="UP000221011">
    <property type="component" value="Chromosome"/>
</dbReference>
<dbReference type="EMBL" id="CP022685">
    <property type="protein sequence ID" value="ATL26744.1"/>
    <property type="molecule type" value="Genomic_DNA"/>
</dbReference>
<proteinExistence type="predicted"/>
<accession>A0A291Q5N7</accession>
<dbReference type="AlphaFoldDB" id="A0A291Q5N7"/>
<keyword evidence="2" id="KW-1185">Reference proteome</keyword>
<name>A0A291Q5N7_9ACTN</name>
<evidence type="ECO:0000313" key="2">
    <source>
        <dbReference type="Proteomes" id="UP000221011"/>
    </source>
</evidence>
<reference evidence="1 2" key="1">
    <citation type="submission" date="2017-08" db="EMBL/GenBank/DDBJ databases">
        <title>Complete Genome Sequence of Streptomyces formicae KY5, the formicamycin producer.</title>
        <authorList>
            <person name="Holmes N.A."/>
            <person name="Devine R."/>
            <person name="Qin Z."/>
            <person name="Seipke R.F."/>
            <person name="Wilkinson B."/>
            <person name="Hutchings M.I."/>
        </authorList>
    </citation>
    <scope>NUCLEOTIDE SEQUENCE [LARGE SCALE GENOMIC DNA]</scope>
    <source>
        <strain evidence="1 2">KY5</strain>
    </source>
</reference>